<dbReference type="PRINTS" id="PR00069">
    <property type="entry name" value="ALDKETRDTASE"/>
</dbReference>
<keyword evidence="2" id="KW-0521">NADP</keyword>
<comment type="similarity">
    <text evidence="1">Belongs to the aldo/keto reductase family.</text>
</comment>
<sequence>MVKSLNDTVTLNNGVEMPWFGLGVFKVEDGNQVVDAVKAAIRNGYRSIDTAAVYKNETGVGKAIKESGVKREELFITSKVWNTDQGYDKALAAFDASLNRLGLDYLDLYLIHWPGPNADTFKETWRALEKLYKDGKVRAIGVSNFYVQHLEELLKDAEVVPAVNQVEFHPKLTLVELRQYAKEKGIQIEAWSPLMQGKLLDQDILKDIASRYNKSVAQVILRWDLQSGVVTIPKSINEERIKQNADIFDFELSQEDMEKINALNNNERVGSNPETMTVGFES</sequence>
<evidence type="ECO:0000313" key="9">
    <source>
        <dbReference type="Proteomes" id="UP000228754"/>
    </source>
</evidence>
<dbReference type="InterPro" id="IPR018170">
    <property type="entry name" value="Aldo/ket_reductase_CS"/>
</dbReference>
<feature type="domain" description="NADP-dependent oxidoreductase" evidence="7">
    <location>
        <begin position="31"/>
        <end position="264"/>
    </location>
</feature>
<evidence type="ECO:0000259" key="7">
    <source>
        <dbReference type="Pfam" id="PF00248"/>
    </source>
</evidence>
<proteinExistence type="inferred from homology"/>
<evidence type="ECO:0000256" key="2">
    <source>
        <dbReference type="ARBA" id="ARBA00022857"/>
    </source>
</evidence>
<dbReference type="OrthoDB" id="9804790at2"/>
<evidence type="ECO:0000256" key="6">
    <source>
        <dbReference type="PIRSR" id="PIRSR000097-3"/>
    </source>
</evidence>
<organism evidence="8 9">
    <name type="scientific">Bacillus pumilus</name>
    <name type="common">Bacillus mesentericus</name>
    <dbReference type="NCBI Taxonomy" id="1408"/>
    <lineage>
        <taxon>Bacteria</taxon>
        <taxon>Bacillati</taxon>
        <taxon>Bacillota</taxon>
        <taxon>Bacilli</taxon>
        <taxon>Bacillales</taxon>
        <taxon>Bacillaceae</taxon>
        <taxon>Bacillus</taxon>
    </lineage>
</organism>
<gene>
    <name evidence="8" type="ORF">CEY02_15430</name>
</gene>
<dbReference type="Proteomes" id="UP000228754">
    <property type="component" value="Unassembled WGS sequence"/>
</dbReference>
<feature type="active site" description="Proton donor" evidence="4">
    <location>
        <position position="54"/>
    </location>
</feature>
<dbReference type="SUPFAM" id="SSF51430">
    <property type="entry name" value="NAD(P)-linked oxidoreductase"/>
    <property type="match status" value="1"/>
</dbReference>
<dbReference type="AlphaFoldDB" id="A0A2A5IRT5"/>
<evidence type="ECO:0000313" key="8">
    <source>
        <dbReference type="EMBL" id="PCK20030.1"/>
    </source>
</evidence>
<protein>
    <submittedName>
        <fullName evidence="8">Aldo/keto reductase</fullName>
    </submittedName>
</protein>
<dbReference type="InterPro" id="IPR036812">
    <property type="entry name" value="NAD(P)_OxRdtase_dom_sf"/>
</dbReference>
<evidence type="ECO:0000256" key="3">
    <source>
        <dbReference type="ARBA" id="ARBA00023002"/>
    </source>
</evidence>
<dbReference type="PROSITE" id="PS00798">
    <property type="entry name" value="ALDOKETO_REDUCTASE_1"/>
    <property type="match status" value="1"/>
</dbReference>
<comment type="caution">
    <text evidence="8">The sequence shown here is derived from an EMBL/GenBank/DDBJ whole genome shotgun (WGS) entry which is preliminary data.</text>
</comment>
<dbReference type="PANTHER" id="PTHR43827:SF3">
    <property type="entry name" value="NADP-DEPENDENT OXIDOREDUCTASE DOMAIN-CONTAINING PROTEIN"/>
    <property type="match status" value="1"/>
</dbReference>
<dbReference type="InterPro" id="IPR044500">
    <property type="entry name" value="AKR5G"/>
</dbReference>
<dbReference type="EMBL" id="NKHG01000109">
    <property type="protein sequence ID" value="PCK20030.1"/>
    <property type="molecule type" value="Genomic_DNA"/>
</dbReference>
<name>A0A2A5IRT5_BACPU</name>
<dbReference type="Gene3D" id="3.20.20.100">
    <property type="entry name" value="NADP-dependent oxidoreductase domain"/>
    <property type="match status" value="1"/>
</dbReference>
<dbReference type="PROSITE" id="PS00062">
    <property type="entry name" value="ALDOKETO_REDUCTASE_2"/>
    <property type="match status" value="1"/>
</dbReference>
<dbReference type="PANTHER" id="PTHR43827">
    <property type="entry name" value="2,5-DIKETO-D-GLUCONIC ACID REDUCTASE"/>
    <property type="match status" value="1"/>
</dbReference>
<evidence type="ECO:0000256" key="1">
    <source>
        <dbReference type="ARBA" id="ARBA00007905"/>
    </source>
</evidence>
<dbReference type="GO" id="GO:0016616">
    <property type="term" value="F:oxidoreductase activity, acting on the CH-OH group of donors, NAD or NADP as acceptor"/>
    <property type="evidence" value="ECO:0007669"/>
    <property type="project" value="UniProtKB-ARBA"/>
</dbReference>
<dbReference type="FunFam" id="3.20.20.100:FF:000015">
    <property type="entry name" value="Oxidoreductase, aldo/keto reductase family"/>
    <property type="match status" value="1"/>
</dbReference>
<feature type="site" description="Lowers pKa of active site Tyr" evidence="6">
    <location>
        <position position="79"/>
    </location>
</feature>
<feature type="binding site" evidence="5">
    <location>
        <position position="112"/>
    </location>
    <ligand>
        <name>substrate</name>
    </ligand>
</feature>
<reference evidence="8 9" key="1">
    <citation type="submission" date="2017-06" db="EMBL/GenBank/DDBJ databases">
        <title>Draft Genome Sequence of Bacillus sp Strain 36R Isolated from saline sediment at Atanasia, Sonora, Mexico.</title>
        <authorList>
            <person name="Sanchez Diaz R."/>
            <person name="Quiroz Macias M.E."/>
            <person name="Ibarra Gamez J.C."/>
            <person name="Enciso Ibarra J."/>
            <person name="Gomez Gil B."/>
            <person name="Galaviz Silva L."/>
        </authorList>
    </citation>
    <scope>NUCLEOTIDE SEQUENCE [LARGE SCALE GENOMIC DNA]</scope>
    <source>
        <strain evidence="8 9">36R_ATNSAL</strain>
    </source>
</reference>
<dbReference type="InterPro" id="IPR020471">
    <property type="entry name" value="AKR"/>
</dbReference>
<dbReference type="Pfam" id="PF00248">
    <property type="entry name" value="Aldo_ket_red"/>
    <property type="match status" value="1"/>
</dbReference>
<evidence type="ECO:0000256" key="5">
    <source>
        <dbReference type="PIRSR" id="PIRSR000097-2"/>
    </source>
</evidence>
<evidence type="ECO:0000256" key="4">
    <source>
        <dbReference type="PIRSR" id="PIRSR000097-1"/>
    </source>
</evidence>
<accession>A0A2A5IRT5</accession>
<keyword evidence="3" id="KW-0560">Oxidoreductase</keyword>
<dbReference type="PROSITE" id="PS00063">
    <property type="entry name" value="ALDOKETO_REDUCTASE_3"/>
    <property type="match status" value="1"/>
</dbReference>
<dbReference type="PIRSF" id="PIRSF000097">
    <property type="entry name" value="AKR"/>
    <property type="match status" value="1"/>
</dbReference>
<dbReference type="CDD" id="cd19157">
    <property type="entry name" value="AKR_AKR5G1-3"/>
    <property type="match status" value="1"/>
</dbReference>
<dbReference type="InterPro" id="IPR023210">
    <property type="entry name" value="NADP_OxRdtase_dom"/>
</dbReference>